<comment type="caution">
    <text evidence="2">The sequence shown here is derived from an EMBL/GenBank/DDBJ whole genome shotgun (WGS) entry which is preliminary data.</text>
</comment>
<accession>A0AAJ1NN34</accession>
<evidence type="ECO:0000256" key="1">
    <source>
        <dbReference type="SAM" id="SignalP"/>
    </source>
</evidence>
<protein>
    <recommendedName>
        <fullName evidence="4">Collagen-like protein</fullName>
    </recommendedName>
</protein>
<dbReference type="EMBL" id="JAOCBF010000004">
    <property type="protein sequence ID" value="MDH0961994.1"/>
    <property type="molecule type" value="Genomic_DNA"/>
</dbReference>
<evidence type="ECO:0008006" key="4">
    <source>
        <dbReference type="Google" id="ProtNLM"/>
    </source>
</evidence>
<sequence length="103" mass="10424">MNRAQLFSYLFLTGFSVIAFACQGGEGGKGGTGGKGGSVVIGNQNGGAGLNGKNGKSGMNGCPGGTQATPDGHFYLRGTHEQCNPFHAKKQKSQATASLIEST</sequence>
<reference evidence="2" key="1">
    <citation type="submission" date="2022-09" db="EMBL/GenBank/DDBJ databases">
        <title>Intensive care unit water sources are persistently colonized with multi-drug resistant bacteria and are the site of extensive horizontal gene transfer of antibiotic resistance genes.</title>
        <authorList>
            <person name="Diorio-Toth L."/>
        </authorList>
    </citation>
    <scope>NUCLEOTIDE SEQUENCE</scope>
    <source>
        <strain evidence="2">GD03918</strain>
    </source>
</reference>
<keyword evidence="1" id="KW-0732">Signal</keyword>
<dbReference type="RefSeq" id="WP_072351805.1">
    <property type="nucleotide sequence ID" value="NZ_AP022547.1"/>
</dbReference>
<dbReference type="GeneID" id="66559031"/>
<gene>
    <name evidence="2" type="ORF">N5C89_03960</name>
</gene>
<dbReference type="PROSITE" id="PS51257">
    <property type="entry name" value="PROKAR_LIPOPROTEIN"/>
    <property type="match status" value="1"/>
</dbReference>
<proteinExistence type="predicted"/>
<feature type="signal peptide" evidence="1">
    <location>
        <begin position="1"/>
        <end position="21"/>
    </location>
</feature>
<feature type="chain" id="PRO_5042596376" description="Collagen-like protein" evidence="1">
    <location>
        <begin position="22"/>
        <end position="103"/>
    </location>
</feature>
<dbReference type="Proteomes" id="UP001159937">
    <property type="component" value="Unassembled WGS sequence"/>
</dbReference>
<evidence type="ECO:0000313" key="3">
    <source>
        <dbReference type="Proteomes" id="UP001159937"/>
    </source>
</evidence>
<evidence type="ECO:0000313" key="2">
    <source>
        <dbReference type="EMBL" id="MDH0961994.1"/>
    </source>
</evidence>
<organism evidence="2 3">
    <name type="scientific">Klebsiella michiganensis</name>
    <dbReference type="NCBI Taxonomy" id="1134687"/>
    <lineage>
        <taxon>Bacteria</taxon>
        <taxon>Pseudomonadati</taxon>
        <taxon>Pseudomonadota</taxon>
        <taxon>Gammaproteobacteria</taxon>
        <taxon>Enterobacterales</taxon>
        <taxon>Enterobacteriaceae</taxon>
        <taxon>Klebsiella/Raoultella group</taxon>
        <taxon>Klebsiella</taxon>
    </lineage>
</organism>
<dbReference type="AlphaFoldDB" id="A0AAJ1NN34"/>
<name>A0AAJ1NN34_9ENTR</name>